<dbReference type="PANTHER" id="PTHR43280">
    <property type="entry name" value="ARAC-FAMILY TRANSCRIPTIONAL REGULATOR"/>
    <property type="match status" value="1"/>
</dbReference>
<keyword evidence="1" id="KW-0805">Transcription regulation</keyword>
<evidence type="ECO:0000313" key="6">
    <source>
        <dbReference type="Proteomes" id="UP000028007"/>
    </source>
</evidence>
<evidence type="ECO:0000256" key="1">
    <source>
        <dbReference type="ARBA" id="ARBA00023015"/>
    </source>
</evidence>
<dbReference type="EMBL" id="JNFF01000064">
    <property type="protein sequence ID" value="KEQ29690.1"/>
    <property type="molecule type" value="Genomic_DNA"/>
</dbReference>
<keyword evidence="3" id="KW-0804">Transcription</keyword>
<dbReference type="GO" id="GO:0003700">
    <property type="term" value="F:DNA-binding transcription factor activity"/>
    <property type="evidence" value="ECO:0007669"/>
    <property type="project" value="InterPro"/>
</dbReference>
<accession>A0A081PG67</accession>
<dbReference type="RefSeq" id="WP_037441489.1">
    <property type="nucleotide sequence ID" value="NZ_JNFF01000064.1"/>
</dbReference>
<dbReference type="PANTHER" id="PTHR43280:SF28">
    <property type="entry name" value="HTH-TYPE TRANSCRIPTIONAL ACTIVATOR RHAS"/>
    <property type="match status" value="1"/>
</dbReference>
<dbReference type="PROSITE" id="PS01124">
    <property type="entry name" value="HTH_ARAC_FAMILY_2"/>
    <property type="match status" value="1"/>
</dbReference>
<dbReference type="GO" id="GO:0043565">
    <property type="term" value="F:sequence-specific DNA binding"/>
    <property type="evidence" value="ECO:0007669"/>
    <property type="project" value="InterPro"/>
</dbReference>
<gene>
    <name evidence="5" type="ORF">N180_17940</name>
</gene>
<dbReference type="SMART" id="SM00342">
    <property type="entry name" value="HTH_ARAC"/>
    <property type="match status" value="1"/>
</dbReference>
<dbReference type="Pfam" id="PF12833">
    <property type="entry name" value="HTH_18"/>
    <property type="match status" value="1"/>
</dbReference>
<evidence type="ECO:0000259" key="4">
    <source>
        <dbReference type="PROSITE" id="PS01124"/>
    </source>
</evidence>
<dbReference type="Proteomes" id="UP000028007">
    <property type="component" value="Unassembled WGS sequence"/>
</dbReference>
<dbReference type="SUPFAM" id="SSF46689">
    <property type="entry name" value="Homeodomain-like"/>
    <property type="match status" value="1"/>
</dbReference>
<comment type="caution">
    <text evidence="5">The sequence shown here is derived from an EMBL/GenBank/DDBJ whole genome shotgun (WGS) entry which is preliminary data.</text>
</comment>
<dbReference type="Gene3D" id="1.10.10.60">
    <property type="entry name" value="Homeodomain-like"/>
    <property type="match status" value="2"/>
</dbReference>
<dbReference type="InterPro" id="IPR018060">
    <property type="entry name" value="HTH_AraC"/>
</dbReference>
<name>A0A081PG67_9SPHI</name>
<dbReference type="InterPro" id="IPR009057">
    <property type="entry name" value="Homeodomain-like_sf"/>
</dbReference>
<protein>
    <recommendedName>
        <fullName evidence="4">HTH araC/xylS-type domain-containing protein</fullName>
    </recommendedName>
</protein>
<keyword evidence="6" id="KW-1185">Reference proteome</keyword>
<reference evidence="5 6" key="1">
    <citation type="journal article" date="1992" name="Int. J. Syst. Bacteriol.">
        <title>Sphingobacterium antarcticus sp. nov. a Psychrotrophic Bacterium from the Soils of Schirmacher Oasis, Antarctica.</title>
        <authorList>
            <person name="Shivaji S."/>
            <person name="Ray M.K."/>
            <person name="Rao N.S."/>
            <person name="Saiserr L."/>
            <person name="Jagannadham M.V."/>
            <person name="Kumar G.S."/>
            <person name="Reddy G."/>
            <person name="Bhargava P.M."/>
        </authorList>
    </citation>
    <scope>NUCLEOTIDE SEQUENCE [LARGE SCALE GENOMIC DNA]</scope>
    <source>
        <strain evidence="5 6">4BY</strain>
    </source>
</reference>
<dbReference type="eggNOG" id="COG2207">
    <property type="taxonomic scope" value="Bacteria"/>
</dbReference>
<proteinExistence type="predicted"/>
<evidence type="ECO:0000256" key="2">
    <source>
        <dbReference type="ARBA" id="ARBA00023125"/>
    </source>
</evidence>
<sequence length="329" mass="38962">MQRNWRFIFFKKLEPKAYINYLKRKESYSNLSSEGHAYSNLHFTWSDIYYEQINEGFWLFSMETEERRDTCYVFQPKKSMKNYYSINYYHSTGKLGYEANGSLHWTNKVVIFANPDTTHKIYLRKGMILKCCRLVFTQDYLDKLIDLSAGDLSDFDLAKTILGTHAAYSRNIEESENIILRRLHYIQKHERKNFDYHLSVIKSAYEITDTFFKLSFPKTSADLSLRDKSDVMARAAILLERHIQDKFPGIAALAEDCHVSPTKLKSHFKKTYKVTPLEYFRRLQMIYAMDMLQKKELKIKDLSLNLGFKKSSTFNFWFKKTTGKHASEI</sequence>
<organism evidence="5 6">
    <name type="scientific">Pedobacter antarcticus 4BY</name>
    <dbReference type="NCBI Taxonomy" id="1358423"/>
    <lineage>
        <taxon>Bacteria</taxon>
        <taxon>Pseudomonadati</taxon>
        <taxon>Bacteroidota</taxon>
        <taxon>Sphingobacteriia</taxon>
        <taxon>Sphingobacteriales</taxon>
        <taxon>Sphingobacteriaceae</taxon>
        <taxon>Pedobacter</taxon>
    </lineage>
</organism>
<dbReference type="AlphaFoldDB" id="A0A081PG67"/>
<keyword evidence="2" id="KW-0238">DNA-binding</keyword>
<dbReference type="OrthoDB" id="5522855at2"/>
<feature type="domain" description="HTH araC/xylS-type" evidence="4">
    <location>
        <begin position="233"/>
        <end position="329"/>
    </location>
</feature>
<evidence type="ECO:0000256" key="3">
    <source>
        <dbReference type="ARBA" id="ARBA00023163"/>
    </source>
</evidence>
<evidence type="ECO:0000313" key="5">
    <source>
        <dbReference type="EMBL" id="KEQ29690.1"/>
    </source>
</evidence>